<protein>
    <recommendedName>
        <fullName evidence="5">Peptidase M10 metallopeptidase domain-containing protein</fullName>
    </recommendedName>
</protein>
<dbReference type="InterPro" id="IPR024079">
    <property type="entry name" value="MetalloPept_cat_dom_sf"/>
</dbReference>
<keyword evidence="3" id="KW-0378">Hydrolase</keyword>
<dbReference type="SUPFAM" id="SSF55486">
    <property type="entry name" value="Metalloproteases ('zincins'), catalytic domain"/>
    <property type="match status" value="1"/>
</dbReference>
<dbReference type="Proteomes" id="UP001176961">
    <property type="component" value="Unassembled WGS sequence"/>
</dbReference>
<organism evidence="6 7">
    <name type="scientific">Cylicocyclus nassatus</name>
    <name type="common">Nematode worm</name>
    <dbReference type="NCBI Taxonomy" id="53992"/>
    <lineage>
        <taxon>Eukaryota</taxon>
        <taxon>Metazoa</taxon>
        <taxon>Ecdysozoa</taxon>
        <taxon>Nematoda</taxon>
        <taxon>Chromadorea</taxon>
        <taxon>Rhabditida</taxon>
        <taxon>Rhabditina</taxon>
        <taxon>Rhabditomorpha</taxon>
        <taxon>Strongyloidea</taxon>
        <taxon>Strongylidae</taxon>
        <taxon>Cylicocyclus</taxon>
    </lineage>
</organism>
<dbReference type="InterPro" id="IPR001818">
    <property type="entry name" value="Pept_M10_metallopeptidase"/>
</dbReference>
<reference evidence="6" key="1">
    <citation type="submission" date="2023-07" db="EMBL/GenBank/DDBJ databases">
        <authorList>
            <consortium name="CYATHOMIX"/>
        </authorList>
    </citation>
    <scope>NUCLEOTIDE SEQUENCE</scope>
    <source>
        <strain evidence="6">N/A</strain>
    </source>
</reference>
<dbReference type="Gene3D" id="3.40.390.10">
    <property type="entry name" value="Collagenase (Catalytic Domain)"/>
    <property type="match status" value="1"/>
</dbReference>
<keyword evidence="2" id="KW-0479">Metal-binding</keyword>
<dbReference type="GO" id="GO:0031012">
    <property type="term" value="C:extracellular matrix"/>
    <property type="evidence" value="ECO:0007669"/>
    <property type="project" value="InterPro"/>
</dbReference>
<evidence type="ECO:0000256" key="2">
    <source>
        <dbReference type="ARBA" id="ARBA00022723"/>
    </source>
</evidence>
<evidence type="ECO:0000313" key="6">
    <source>
        <dbReference type="EMBL" id="CAJ0597920.1"/>
    </source>
</evidence>
<keyword evidence="7" id="KW-1185">Reference proteome</keyword>
<keyword evidence="1" id="KW-0645">Protease</keyword>
<comment type="caution">
    <text evidence="6">The sequence shown here is derived from an EMBL/GenBank/DDBJ whole genome shotgun (WGS) entry which is preliminary data.</text>
</comment>
<dbReference type="GO" id="GO:0006508">
    <property type="term" value="P:proteolysis"/>
    <property type="evidence" value="ECO:0007669"/>
    <property type="project" value="UniProtKB-KW"/>
</dbReference>
<dbReference type="GO" id="GO:0008270">
    <property type="term" value="F:zinc ion binding"/>
    <property type="evidence" value="ECO:0007669"/>
    <property type="project" value="InterPro"/>
</dbReference>
<proteinExistence type="predicted"/>
<sequence length="204" mass="22905">MLLSSDNNDRCNPTAGGLGSRATLQLAFHQWSEPANLTFQEVNDKDADIVITSIPLESYSEDRAIVCQVYAPPVGRIELNPHVNWTLNEAGGGEGQEDFYAGALRVIGYALGFMKSDDPESVMYGLRISNRKLGKNDIRIIRMLFPKTPNVEEDAILKNLSNIDDNLLLLPKAWRRHEVTAPPKKALVRDAMLKHNLVYDWWSV</sequence>
<feature type="domain" description="Peptidase M10 metallopeptidase" evidence="5">
    <location>
        <begin position="21"/>
        <end position="145"/>
    </location>
</feature>
<evidence type="ECO:0000256" key="1">
    <source>
        <dbReference type="ARBA" id="ARBA00022670"/>
    </source>
</evidence>
<accession>A0AA36M4V3</accession>
<dbReference type="EMBL" id="CATQJL010000223">
    <property type="protein sequence ID" value="CAJ0597920.1"/>
    <property type="molecule type" value="Genomic_DNA"/>
</dbReference>
<evidence type="ECO:0000256" key="3">
    <source>
        <dbReference type="ARBA" id="ARBA00022801"/>
    </source>
</evidence>
<dbReference type="Pfam" id="PF00413">
    <property type="entry name" value="Peptidase_M10"/>
    <property type="match status" value="1"/>
</dbReference>
<name>A0AA36M4V3_CYLNA</name>
<evidence type="ECO:0000259" key="5">
    <source>
        <dbReference type="Pfam" id="PF00413"/>
    </source>
</evidence>
<gene>
    <name evidence="6" type="ORF">CYNAS_LOCUS9903</name>
</gene>
<keyword evidence="4" id="KW-0862">Zinc</keyword>
<evidence type="ECO:0000313" key="7">
    <source>
        <dbReference type="Proteomes" id="UP001176961"/>
    </source>
</evidence>
<dbReference type="AlphaFoldDB" id="A0AA36M4V3"/>
<dbReference type="GO" id="GO:0004222">
    <property type="term" value="F:metalloendopeptidase activity"/>
    <property type="evidence" value="ECO:0007669"/>
    <property type="project" value="InterPro"/>
</dbReference>
<evidence type="ECO:0000256" key="4">
    <source>
        <dbReference type="ARBA" id="ARBA00022833"/>
    </source>
</evidence>